<dbReference type="EMBL" id="MT144720">
    <property type="protein sequence ID" value="QJH98175.1"/>
    <property type="molecule type" value="Genomic_DNA"/>
</dbReference>
<dbReference type="InterPro" id="IPR000305">
    <property type="entry name" value="GIY-YIG_endonuc"/>
</dbReference>
<reference evidence="3" key="1">
    <citation type="submission" date="2020-03" db="EMBL/GenBank/DDBJ databases">
        <title>The deep terrestrial virosphere.</title>
        <authorList>
            <person name="Holmfeldt K."/>
            <person name="Nilsson E."/>
            <person name="Simone D."/>
            <person name="Lopez-Fernandez M."/>
            <person name="Wu X."/>
            <person name="de Brujin I."/>
            <person name="Lundin D."/>
            <person name="Andersson A."/>
            <person name="Bertilsson S."/>
            <person name="Dopson M."/>
        </authorList>
    </citation>
    <scope>NUCLEOTIDE SEQUENCE</scope>
    <source>
        <strain evidence="3">TM448B01236</strain>
    </source>
</reference>
<feature type="domain" description="GIY-YIG" evidence="2">
    <location>
        <begin position="1"/>
        <end position="87"/>
    </location>
</feature>
<keyword evidence="3" id="KW-0540">Nuclease</keyword>
<evidence type="ECO:0000256" key="1">
    <source>
        <dbReference type="ARBA" id="ARBA00010045"/>
    </source>
</evidence>
<dbReference type="SMART" id="SM00465">
    <property type="entry name" value="GIYc"/>
    <property type="match status" value="1"/>
</dbReference>
<dbReference type="SMART" id="SM00496">
    <property type="entry name" value="IENR2"/>
    <property type="match status" value="2"/>
</dbReference>
<dbReference type="PROSITE" id="PS50164">
    <property type="entry name" value="GIY_YIG"/>
    <property type="match status" value="1"/>
</dbReference>
<dbReference type="GO" id="GO:0003677">
    <property type="term" value="F:DNA binding"/>
    <property type="evidence" value="ECO:0007669"/>
    <property type="project" value="InterPro"/>
</dbReference>
<evidence type="ECO:0000259" key="2">
    <source>
        <dbReference type="PROSITE" id="PS50164"/>
    </source>
</evidence>
<dbReference type="SUPFAM" id="SSF64496">
    <property type="entry name" value="DNA-binding domain of intron-encoded endonucleases"/>
    <property type="match status" value="1"/>
</dbReference>
<name>A0A6M3XPF2_9ZZZZ</name>
<keyword evidence="3" id="KW-0378">Hydrolase</keyword>
<dbReference type="Pfam" id="PF07460">
    <property type="entry name" value="NUMOD3"/>
    <property type="match status" value="1"/>
</dbReference>
<dbReference type="Gene3D" id="3.40.1440.10">
    <property type="entry name" value="GIY-YIG endonuclease"/>
    <property type="match status" value="1"/>
</dbReference>
<organism evidence="3">
    <name type="scientific">viral metagenome</name>
    <dbReference type="NCBI Taxonomy" id="1070528"/>
    <lineage>
        <taxon>unclassified sequences</taxon>
        <taxon>metagenomes</taxon>
        <taxon>organismal metagenomes</taxon>
    </lineage>
</organism>
<accession>A0A6M3XPF2</accession>
<keyword evidence="3" id="KW-0255">Endonuclease</keyword>
<evidence type="ECO:0000313" key="3">
    <source>
        <dbReference type="EMBL" id="QJH98175.1"/>
    </source>
</evidence>
<dbReference type="SUPFAM" id="SSF82771">
    <property type="entry name" value="GIY-YIG endonuclease"/>
    <property type="match status" value="1"/>
</dbReference>
<protein>
    <submittedName>
        <fullName evidence="3">Putative endonuclease</fullName>
    </submittedName>
</protein>
<dbReference type="NCBIfam" id="TIGR01453">
    <property type="entry name" value="grpIintron_endo"/>
    <property type="match status" value="1"/>
</dbReference>
<dbReference type="InterPro" id="IPR035901">
    <property type="entry name" value="GIY-YIG_endonuc_sf"/>
</dbReference>
<dbReference type="AlphaFoldDB" id="A0A6M3XPF2"/>
<dbReference type="CDD" id="cd10443">
    <property type="entry name" value="GIY-YIG_HE_Tlr8p_PBC-V_like"/>
    <property type="match status" value="1"/>
</dbReference>
<dbReference type="GO" id="GO:0004519">
    <property type="term" value="F:endonuclease activity"/>
    <property type="evidence" value="ECO:0007669"/>
    <property type="project" value="UniProtKB-KW"/>
</dbReference>
<dbReference type="InterPro" id="IPR006350">
    <property type="entry name" value="Intron_endoG1"/>
</dbReference>
<proteinExistence type="predicted"/>
<dbReference type="Pfam" id="PF01541">
    <property type="entry name" value="GIY-YIG"/>
    <property type="match status" value="1"/>
</dbReference>
<comment type="similarity">
    <text evidence="1">To endonucleases of group I introns of fungi and phage.</text>
</comment>
<dbReference type="InterPro" id="IPR003611">
    <property type="entry name" value="NUMOD3"/>
</dbReference>
<gene>
    <name evidence="3" type="ORF">TM448B01236_0010</name>
</gene>
<sequence length="187" mass="21012">MIIYAIQNRINGKVYIGQTTCSLEKRIKNHMFSSSCCIVIYNALKKYGIDAFNISTIDTAKNIDELNKLEEKYIKEYNSLSPNGYNLTTGGNNCKCSEETKRKISETSKGKIFSEETKKKLSEANRGERSPTAKLTEKQVIEIKKMLKSGNYIQLETAKKFNVAGSTIGSISGGYNWKYLNADFKGV</sequence>